<sequence length="121" mass="13867">MNCHNELCCKSPMAFQHLLPAPAKKEILNILNLSLNSHISLKQACLMVQFAPDEVLVEVLPADICERKGEWEMYAIDRVRFQKRINDTEAILAPYLSKEHRSKISLMLQTDVEQKLCSISK</sequence>
<keyword evidence="6" id="KW-0945">Host-virus interaction</keyword>
<dbReference type="GO" id="GO:0051246">
    <property type="term" value="P:regulation of protein metabolic process"/>
    <property type="evidence" value="ECO:0007669"/>
    <property type="project" value="UniProtKB-ARBA"/>
</dbReference>
<evidence type="ECO:0000313" key="14">
    <source>
        <dbReference type="EMBL" id="CAL1263808.1"/>
    </source>
</evidence>
<evidence type="ECO:0000256" key="9">
    <source>
        <dbReference type="ARBA" id="ARBA00022921"/>
    </source>
</evidence>
<dbReference type="GO" id="GO:0039502">
    <property type="term" value="P:symbiont-mediated suppression of host type I interferon-mediated signaling pathway"/>
    <property type="evidence" value="ECO:0007669"/>
    <property type="project" value="UniProtKB-KW"/>
</dbReference>
<dbReference type="Proteomes" id="UP001497382">
    <property type="component" value="Unassembled WGS sequence"/>
</dbReference>
<dbReference type="GO" id="GO:0000164">
    <property type="term" value="C:protein phosphatase type 1 complex"/>
    <property type="evidence" value="ECO:0007669"/>
    <property type="project" value="TreeGrafter"/>
</dbReference>
<evidence type="ECO:0000256" key="6">
    <source>
        <dbReference type="ARBA" id="ARBA00022581"/>
    </source>
</evidence>
<evidence type="ECO:0000256" key="3">
    <source>
        <dbReference type="ARBA" id="ARBA00010161"/>
    </source>
</evidence>
<evidence type="ECO:0000256" key="1">
    <source>
        <dbReference type="ARBA" id="ARBA00003756"/>
    </source>
</evidence>
<comment type="caution">
    <text evidence="14">The sequence shown here is derived from an EMBL/GenBank/DDBJ whole genome shotgun (WGS) entry which is preliminary data.</text>
</comment>
<accession>A0AAV1YY27</accession>
<evidence type="ECO:0000256" key="5">
    <source>
        <dbReference type="ARBA" id="ARBA00019072"/>
    </source>
</evidence>
<dbReference type="GO" id="GO:0005783">
    <property type="term" value="C:endoplasmic reticulum"/>
    <property type="evidence" value="ECO:0007669"/>
    <property type="project" value="TreeGrafter"/>
</dbReference>
<keyword evidence="11" id="KW-0899">Viral immunoevasion</keyword>
<comment type="subunit">
    <text evidence="4">Interacts (via C-terminus) with host PPP1CB.</text>
</comment>
<organism evidence="14 15">
    <name type="scientific">Larinioides sclopetarius</name>
    <dbReference type="NCBI Taxonomy" id="280406"/>
    <lineage>
        <taxon>Eukaryota</taxon>
        <taxon>Metazoa</taxon>
        <taxon>Ecdysozoa</taxon>
        <taxon>Arthropoda</taxon>
        <taxon>Chelicerata</taxon>
        <taxon>Arachnida</taxon>
        <taxon>Araneae</taxon>
        <taxon>Araneomorphae</taxon>
        <taxon>Entelegynae</taxon>
        <taxon>Araneoidea</taxon>
        <taxon>Araneidae</taxon>
        <taxon>Larinioides</taxon>
    </lineage>
</organism>
<evidence type="ECO:0000313" key="15">
    <source>
        <dbReference type="Proteomes" id="UP001497382"/>
    </source>
</evidence>
<evidence type="ECO:0000256" key="10">
    <source>
        <dbReference type="ARBA" id="ARBA00023258"/>
    </source>
</evidence>
<dbReference type="GO" id="GO:0034976">
    <property type="term" value="P:response to endoplasmic reticulum stress"/>
    <property type="evidence" value="ECO:0007669"/>
    <property type="project" value="TreeGrafter"/>
</dbReference>
<proteinExistence type="inferred from homology"/>
<comment type="similarity">
    <text evidence="2">Belongs to the asfivirus DP71L family.</text>
</comment>
<dbReference type="PANTHER" id="PTHR16489:SF12">
    <property type="entry name" value="GH11727P"/>
    <property type="match status" value="1"/>
</dbReference>
<dbReference type="EMBL" id="CAXIEN010000010">
    <property type="protein sequence ID" value="CAL1263808.1"/>
    <property type="molecule type" value="Genomic_DNA"/>
</dbReference>
<feature type="domain" description="Protein phosphatase 1 regulatory subunit 15A/B C-terminal" evidence="13">
    <location>
        <begin position="65"/>
        <end position="104"/>
    </location>
</feature>
<evidence type="ECO:0000256" key="7">
    <source>
        <dbReference type="ARBA" id="ARBA00022632"/>
    </source>
</evidence>
<evidence type="ECO:0000256" key="12">
    <source>
        <dbReference type="ARBA" id="ARBA00031298"/>
    </source>
</evidence>
<comment type="similarity">
    <text evidence="3">Belongs to the PPP1R15 family.</text>
</comment>
<comment type="function">
    <text evidence="1">Interacts with the host phosphatase PP1 catalytic subunit (PPP1CB) and recruits it to dephosphorylate EIF2S1/eIF2alpha and therefore restores the host translation that has been shut-down by the host. Also inhibits the EIF2S1/eIF2alpha-ATF4-DDIT3/CHOP pathway.</text>
</comment>
<gene>
    <name evidence="14" type="ORF">LARSCL_LOCUS1677</name>
</gene>
<evidence type="ECO:0000256" key="4">
    <source>
        <dbReference type="ARBA" id="ARBA00011204"/>
    </source>
</evidence>
<evidence type="ECO:0000256" key="2">
    <source>
        <dbReference type="ARBA" id="ARBA00007512"/>
    </source>
</evidence>
<evidence type="ECO:0000259" key="13">
    <source>
        <dbReference type="Pfam" id="PF10488"/>
    </source>
</evidence>
<keyword evidence="8" id="KW-1114">Inhibition of host interferon signaling pathway by virus</keyword>
<keyword evidence="7" id="KW-1090">Inhibition of host innate immune response by virus</keyword>
<dbReference type="PANTHER" id="PTHR16489">
    <property type="entry name" value="GH11727P"/>
    <property type="match status" value="1"/>
</dbReference>
<dbReference type="GO" id="GO:0019888">
    <property type="term" value="F:protein phosphatase regulator activity"/>
    <property type="evidence" value="ECO:0007669"/>
    <property type="project" value="TreeGrafter"/>
</dbReference>
<dbReference type="Pfam" id="PF10488">
    <property type="entry name" value="PP1c_bdg"/>
    <property type="match status" value="1"/>
</dbReference>
<keyword evidence="10" id="KW-0922">Interferon antiviral system evasion</keyword>
<name>A0AAV1YY27_9ARAC</name>
<keyword evidence="15" id="KW-1185">Reference proteome</keyword>
<keyword evidence="9" id="KW-0426">Late protein</keyword>
<dbReference type="InterPro" id="IPR019523">
    <property type="entry name" value="Prot_Pase1_reg-su15A/B_C"/>
</dbReference>
<protein>
    <recommendedName>
        <fullName evidence="5">Protein DP71L</fullName>
    </recommendedName>
    <alternativeName>
        <fullName evidence="12">MyD116 homolog</fullName>
    </alternativeName>
</protein>
<evidence type="ECO:0000256" key="8">
    <source>
        <dbReference type="ARBA" id="ARBA00022830"/>
    </source>
</evidence>
<dbReference type="AlphaFoldDB" id="A0AAV1YY27"/>
<dbReference type="InterPro" id="IPR051254">
    <property type="entry name" value="PPP1R15"/>
</dbReference>
<evidence type="ECO:0000256" key="11">
    <source>
        <dbReference type="ARBA" id="ARBA00023280"/>
    </source>
</evidence>
<reference evidence="14 15" key="1">
    <citation type="submission" date="2024-04" db="EMBL/GenBank/DDBJ databases">
        <authorList>
            <person name="Rising A."/>
            <person name="Reimegard J."/>
            <person name="Sonavane S."/>
            <person name="Akerstrom W."/>
            <person name="Nylinder S."/>
            <person name="Hedman E."/>
            <person name="Kallberg Y."/>
        </authorList>
    </citation>
    <scope>NUCLEOTIDE SEQUENCE [LARGE SCALE GENOMIC DNA]</scope>
</reference>